<keyword evidence="4" id="KW-1185">Reference proteome</keyword>
<feature type="domain" description="Integrase catalytic" evidence="2">
    <location>
        <begin position="276"/>
        <end position="505"/>
    </location>
</feature>
<dbReference type="RefSeq" id="WP_275781732.1">
    <property type="nucleotide sequence ID" value="NZ_BAABDE010000042.1"/>
</dbReference>
<dbReference type="SUPFAM" id="SSF53098">
    <property type="entry name" value="Ribonuclease H-like"/>
    <property type="match status" value="1"/>
</dbReference>
<gene>
    <name evidence="3" type="ORF">GCM10022403_087690</name>
</gene>
<dbReference type="Proteomes" id="UP001501009">
    <property type="component" value="Unassembled WGS sequence"/>
</dbReference>
<dbReference type="PROSITE" id="PS50994">
    <property type="entry name" value="INTEGRASE"/>
    <property type="match status" value="1"/>
</dbReference>
<evidence type="ECO:0000313" key="3">
    <source>
        <dbReference type="EMBL" id="GAA3842093.1"/>
    </source>
</evidence>
<dbReference type="EMBL" id="BAABDE010000042">
    <property type="protein sequence ID" value="GAA3842093.1"/>
    <property type="molecule type" value="Genomic_DNA"/>
</dbReference>
<dbReference type="InterPro" id="IPR012337">
    <property type="entry name" value="RNaseH-like_sf"/>
</dbReference>
<sequence>MTTVGRLRNLAVSGRLLLNGVEWRVESIEPQLGRFRLVHEDGRREERTIRWLIQHPDVRHVGGRRPDRRERVAGQPRSRADLTETRLKQAMIRAEHVREVATGFRDGHPSRARPGEPRPAYDPEWTTLTQRRQAKVDELGEMPTHEAEMLGLKGLGLRTLQGLTALEGENLLLACADGRWTRRRIGHPSVTEEIRQAIFAVRKECGPRSRIGMRAKHRLLYQYVRETFPDFPVDKIPSRWTLTRVWEEWFGPGGGRQRYLRTAAAGAEAGVGHRFVVHRPGQVLALDSTPLPVQLRETVFGEPVAATLTLGLDLFTHSLPAFRLTLGSDTSVDVAMLLRDVMMPLPMREGWGEDMAWPYPGVPAEIITEFAGHEVAGLPFFAPETVTTDHGGPYKNHDLVEAERELGCNILPARVLRQTDKFAVERVFGAIKTLLFEHLLGFTGADVADRGADPEADAVLTLTQMEHLIATWIVRIWQTRKLGEYAPAWGPGEDHSPNSLFAVAMEQGGWSMQIPAPELYYKVLRKHHVKIHPRRGVKILGLWYHTNVLEQDRFRGPSGRGGKHAGKWVVHSDRRDRRQVFFQDPDDHDTWHTLHWTGLPPEGEVPAFSDTSVTDLLEHVRRHGLAPRSEEELLPVLVELLTATTPVNQWPTQKARRGKTPGGKRERSALAREDSRGRTAAADRAAGGPPAAEEAAPTVIPGIERAVDASRRRHREAAQRREPVAPPLLDDVLRRRSLFLLPGGLGEDAPKTAEEGA</sequence>
<evidence type="ECO:0000256" key="1">
    <source>
        <dbReference type="SAM" id="MobiDB-lite"/>
    </source>
</evidence>
<reference evidence="4" key="1">
    <citation type="journal article" date="2019" name="Int. J. Syst. Evol. Microbiol.">
        <title>The Global Catalogue of Microorganisms (GCM) 10K type strain sequencing project: providing services to taxonomists for standard genome sequencing and annotation.</title>
        <authorList>
            <consortium name="The Broad Institute Genomics Platform"/>
            <consortium name="The Broad Institute Genome Sequencing Center for Infectious Disease"/>
            <person name="Wu L."/>
            <person name="Ma J."/>
        </authorList>
    </citation>
    <scope>NUCLEOTIDE SEQUENCE [LARGE SCALE GENOMIC DNA]</scope>
    <source>
        <strain evidence="4">JCM 17138</strain>
    </source>
</reference>
<protein>
    <recommendedName>
        <fullName evidence="2">Integrase catalytic domain-containing protein</fullName>
    </recommendedName>
</protein>
<feature type="compositionally biased region" description="Basic and acidic residues" evidence="1">
    <location>
        <begin position="663"/>
        <end position="677"/>
    </location>
</feature>
<evidence type="ECO:0000313" key="4">
    <source>
        <dbReference type="Proteomes" id="UP001501009"/>
    </source>
</evidence>
<feature type="region of interest" description="Disordered" evidence="1">
    <location>
        <begin position="648"/>
        <end position="729"/>
    </location>
</feature>
<dbReference type="InterPro" id="IPR001584">
    <property type="entry name" value="Integrase_cat-core"/>
</dbReference>
<name>A0ABP7JDA5_9ACTN</name>
<feature type="compositionally biased region" description="Basic and acidic residues" evidence="1">
    <location>
        <begin position="705"/>
        <end position="723"/>
    </location>
</feature>
<evidence type="ECO:0000259" key="2">
    <source>
        <dbReference type="PROSITE" id="PS50994"/>
    </source>
</evidence>
<comment type="caution">
    <text evidence="3">The sequence shown here is derived from an EMBL/GenBank/DDBJ whole genome shotgun (WGS) entry which is preliminary data.</text>
</comment>
<feature type="compositionally biased region" description="Low complexity" evidence="1">
    <location>
        <begin position="678"/>
        <end position="698"/>
    </location>
</feature>
<organism evidence="3 4">
    <name type="scientific">Streptomyces coacervatus</name>
    <dbReference type="NCBI Taxonomy" id="647381"/>
    <lineage>
        <taxon>Bacteria</taxon>
        <taxon>Bacillati</taxon>
        <taxon>Actinomycetota</taxon>
        <taxon>Actinomycetes</taxon>
        <taxon>Kitasatosporales</taxon>
        <taxon>Streptomycetaceae</taxon>
        <taxon>Streptomyces</taxon>
    </lineage>
</organism>
<feature type="region of interest" description="Disordered" evidence="1">
    <location>
        <begin position="62"/>
        <end position="82"/>
    </location>
</feature>
<accession>A0ABP7JDA5</accession>
<proteinExistence type="predicted"/>